<dbReference type="EMBL" id="JAEFBK010000013">
    <property type="protein sequence ID" value="KAG7532922.1"/>
    <property type="molecule type" value="Genomic_DNA"/>
</dbReference>
<reference evidence="2 3" key="1">
    <citation type="submission" date="2020-12" db="EMBL/GenBank/DDBJ databases">
        <title>Concerted genomic and epigenomic changes stabilize Arabidopsis allopolyploids.</title>
        <authorList>
            <person name="Chen Z."/>
        </authorList>
    </citation>
    <scope>NUCLEOTIDE SEQUENCE [LARGE SCALE GENOMIC DNA]</scope>
    <source>
        <strain evidence="2">Allo738</strain>
        <tissue evidence="2">Leaf</tissue>
    </source>
</reference>
<dbReference type="Proteomes" id="UP000694240">
    <property type="component" value="Chromosome 13"/>
</dbReference>
<sequence length="91" mass="10147">MNYISFKVLLLASLLVVVFRQNLAVGDFCVTNEECRQNCQCNAAYCDISRNICVYRIHVMDTVGVSTPNQPCILEHKSCGSGAPPPRRLKL</sequence>
<keyword evidence="3" id="KW-1185">Reference proteome</keyword>
<keyword evidence="1" id="KW-0732">Signal</keyword>
<name>A0A8T1XFP0_9BRAS</name>
<accession>A0A8T1XFP0</accession>
<dbReference type="AlphaFoldDB" id="A0A8T1XFP0"/>
<proteinExistence type="predicted"/>
<protein>
    <submittedName>
        <fullName evidence="2">Uncharacterized protein</fullName>
    </submittedName>
</protein>
<evidence type="ECO:0000313" key="2">
    <source>
        <dbReference type="EMBL" id="KAG7532922.1"/>
    </source>
</evidence>
<gene>
    <name evidence="2" type="ORF">ISN45_Aa08g005670</name>
</gene>
<evidence type="ECO:0000313" key="3">
    <source>
        <dbReference type="Proteomes" id="UP000694240"/>
    </source>
</evidence>
<organism evidence="2 3">
    <name type="scientific">Arabidopsis thaliana x Arabidopsis arenosa</name>
    <dbReference type="NCBI Taxonomy" id="1240361"/>
    <lineage>
        <taxon>Eukaryota</taxon>
        <taxon>Viridiplantae</taxon>
        <taxon>Streptophyta</taxon>
        <taxon>Embryophyta</taxon>
        <taxon>Tracheophyta</taxon>
        <taxon>Spermatophyta</taxon>
        <taxon>Magnoliopsida</taxon>
        <taxon>eudicotyledons</taxon>
        <taxon>Gunneridae</taxon>
        <taxon>Pentapetalae</taxon>
        <taxon>rosids</taxon>
        <taxon>malvids</taxon>
        <taxon>Brassicales</taxon>
        <taxon>Brassicaceae</taxon>
        <taxon>Camelineae</taxon>
        <taxon>Arabidopsis</taxon>
    </lineage>
</organism>
<feature type="chain" id="PRO_5035895806" evidence="1">
    <location>
        <begin position="21"/>
        <end position="91"/>
    </location>
</feature>
<evidence type="ECO:0000256" key="1">
    <source>
        <dbReference type="SAM" id="SignalP"/>
    </source>
</evidence>
<comment type="caution">
    <text evidence="2">The sequence shown here is derived from an EMBL/GenBank/DDBJ whole genome shotgun (WGS) entry which is preliminary data.</text>
</comment>
<feature type="signal peptide" evidence="1">
    <location>
        <begin position="1"/>
        <end position="20"/>
    </location>
</feature>